<comment type="caution">
    <text evidence="2">The sequence shown here is derived from an EMBL/GenBank/DDBJ whole genome shotgun (WGS) entry which is preliminary data.</text>
</comment>
<feature type="region of interest" description="Disordered" evidence="1">
    <location>
        <begin position="1"/>
        <end position="26"/>
    </location>
</feature>
<accession>A0AAE1NU05</accession>
<proteinExistence type="predicted"/>
<dbReference type="Proteomes" id="UP001292094">
    <property type="component" value="Unassembled WGS sequence"/>
</dbReference>
<reference evidence="2" key="1">
    <citation type="submission" date="2023-11" db="EMBL/GenBank/DDBJ databases">
        <title>Genome assemblies of two species of porcelain crab, Petrolisthes cinctipes and Petrolisthes manimaculis (Anomura: Porcellanidae).</title>
        <authorList>
            <person name="Angst P."/>
        </authorList>
    </citation>
    <scope>NUCLEOTIDE SEQUENCE</scope>
    <source>
        <strain evidence="2">PB745_02</strain>
        <tissue evidence="2">Gill</tissue>
    </source>
</reference>
<name>A0AAE1NU05_9EUCA</name>
<protein>
    <submittedName>
        <fullName evidence="2">Uncharacterized protein</fullName>
    </submittedName>
</protein>
<keyword evidence="3" id="KW-1185">Reference proteome</keyword>
<gene>
    <name evidence="2" type="ORF">Pmani_032260</name>
</gene>
<evidence type="ECO:0000256" key="1">
    <source>
        <dbReference type="SAM" id="MobiDB-lite"/>
    </source>
</evidence>
<evidence type="ECO:0000313" key="3">
    <source>
        <dbReference type="Proteomes" id="UP001292094"/>
    </source>
</evidence>
<sequence length="90" mass="10389">MHTVEMTKFTKTYKATPPTHSHSLRQREKSEWMTTVRYVFPSSLPLWSPVYSHARQFVVARQCVWKILGLLGCVSSVKKAENSVKSSRSF</sequence>
<organism evidence="2 3">
    <name type="scientific">Petrolisthes manimaculis</name>
    <dbReference type="NCBI Taxonomy" id="1843537"/>
    <lineage>
        <taxon>Eukaryota</taxon>
        <taxon>Metazoa</taxon>
        <taxon>Ecdysozoa</taxon>
        <taxon>Arthropoda</taxon>
        <taxon>Crustacea</taxon>
        <taxon>Multicrustacea</taxon>
        <taxon>Malacostraca</taxon>
        <taxon>Eumalacostraca</taxon>
        <taxon>Eucarida</taxon>
        <taxon>Decapoda</taxon>
        <taxon>Pleocyemata</taxon>
        <taxon>Anomura</taxon>
        <taxon>Galatheoidea</taxon>
        <taxon>Porcellanidae</taxon>
        <taxon>Petrolisthes</taxon>
    </lineage>
</organism>
<dbReference type="EMBL" id="JAWZYT010004133">
    <property type="protein sequence ID" value="KAK4295165.1"/>
    <property type="molecule type" value="Genomic_DNA"/>
</dbReference>
<evidence type="ECO:0000313" key="2">
    <source>
        <dbReference type="EMBL" id="KAK4295165.1"/>
    </source>
</evidence>
<dbReference type="AlphaFoldDB" id="A0AAE1NU05"/>